<dbReference type="GO" id="GO:0004181">
    <property type="term" value="F:metallocarboxypeptidase activity"/>
    <property type="evidence" value="ECO:0007669"/>
    <property type="project" value="InterPro"/>
</dbReference>
<keyword evidence="4" id="KW-0378">Hydrolase</keyword>
<evidence type="ECO:0000313" key="9">
    <source>
        <dbReference type="EMBL" id="CCW35818.1"/>
    </source>
</evidence>
<organism evidence="9 10">
    <name type="scientific">Chthonomonas calidirosea (strain DSM 23976 / ICMP 18418 / T49)</name>
    <dbReference type="NCBI Taxonomy" id="1303518"/>
    <lineage>
        <taxon>Bacteria</taxon>
        <taxon>Bacillati</taxon>
        <taxon>Armatimonadota</taxon>
        <taxon>Chthonomonadia</taxon>
        <taxon>Chthonomonadales</taxon>
        <taxon>Chthonomonadaceae</taxon>
        <taxon>Chthonomonas</taxon>
    </lineage>
</organism>
<dbReference type="Proteomes" id="UP000014227">
    <property type="component" value="Chromosome I"/>
</dbReference>
<comment type="cofactor">
    <cofactor evidence="1">
        <name>Zn(2+)</name>
        <dbReference type="ChEBI" id="CHEBI:29105"/>
    </cofactor>
</comment>
<evidence type="ECO:0000256" key="6">
    <source>
        <dbReference type="ARBA" id="ARBA00023049"/>
    </source>
</evidence>
<keyword evidence="10" id="KW-1185">Reference proteome</keyword>
<evidence type="ECO:0000256" key="2">
    <source>
        <dbReference type="ARBA" id="ARBA00005988"/>
    </source>
</evidence>
<evidence type="ECO:0000256" key="7">
    <source>
        <dbReference type="PROSITE-ProRule" id="PRU01379"/>
    </source>
</evidence>
<evidence type="ECO:0000256" key="4">
    <source>
        <dbReference type="ARBA" id="ARBA00022801"/>
    </source>
</evidence>
<dbReference type="PATRIC" id="fig|1303518.3.peg.2075"/>
<keyword evidence="3" id="KW-0645">Protease</keyword>
<evidence type="ECO:0000256" key="1">
    <source>
        <dbReference type="ARBA" id="ARBA00001947"/>
    </source>
</evidence>
<dbReference type="STRING" id="454171.CP488_02078"/>
<dbReference type="HOGENOM" id="CLU_028657_0_0_0"/>
<dbReference type="GO" id="GO:0006508">
    <property type="term" value="P:proteolysis"/>
    <property type="evidence" value="ECO:0007669"/>
    <property type="project" value="UniProtKB-KW"/>
</dbReference>
<keyword evidence="5" id="KW-0862">Zinc</keyword>
<dbReference type="SUPFAM" id="SSF53187">
    <property type="entry name" value="Zn-dependent exopeptidases"/>
    <property type="match status" value="1"/>
</dbReference>
<dbReference type="KEGG" id="ccz:CCALI_02011"/>
<dbReference type="OrthoDB" id="9811296at2"/>
<dbReference type="PANTHER" id="PTHR11705:SF143">
    <property type="entry name" value="SLL0236 PROTEIN"/>
    <property type="match status" value="1"/>
</dbReference>
<dbReference type="PROSITE" id="PS52035">
    <property type="entry name" value="PEPTIDASE_M14"/>
    <property type="match status" value="1"/>
</dbReference>
<protein>
    <submittedName>
        <fullName evidence="9">Predicted carboxypeptidase</fullName>
    </submittedName>
</protein>
<dbReference type="FunCoup" id="S0EZH9">
    <property type="interactions" value="1"/>
</dbReference>
<dbReference type="SMART" id="SM00631">
    <property type="entry name" value="Zn_pept"/>
    <property type="match status" value="1"/>
</dbReference>
<keyword evidence="6" id="KW-0482">Metalloprotease</keyword>
<dbReference type="PRINTS" id="PR00765">
    <property type="entry name" value="CRBOXYPTASEA"/>
</dbReference>
<evidence type="ECO:0000259" key="8">
    <source>
        <dbReference type="PROSITE" id="PS52035"/>
    </source>
</evidence>
<comment type="similarity">
    <text evidence="2 7">Belongs to the peptidase M14 family.</text>
</comment>
<evidence type="ECO:0000256" key="3">
    <source>
        <dbReference type="ARBA" id="ARBA00022670"/>
    </source>
</evidence>
<accession>S0EZH9</accession>
<dbReference type="EMBL" id="HF951689">
    <property type="protein sequence ID" value="CCW35818.1"/>
    <property type="molecule type" value="Genomic_DNA"/>
</dbReference>
<evidence type="ECO:0000313" key="10">
    <source>
        <dbReference type="Proteomes" id="UP000014227"/>
    </source>
</evidence>
<dbReference type="Gene3D" id="3.40.630.10">
    <property type="entry name" value="Zn peptidases"/>
    <property type="match status" value="1"/>
</dbReference>
<feature type="domain" description="Peptidase M14" evidence="8">
    <location>
        <begin position="10"/>
        <end position="367"/>
    </location>
</feature>
<dbReference type="Pfam" id="PF00246">
    <property type="entry name" value="Peptidase_M14"/>
    <property type="match status" value="2"/>
</dbReference>
<dbReference type="GO" id="GO:0008270">
    <property type="term" value="F:zinc ion binding"/>
    <property type="evidence" value="ECO:0007669"/>
    <property type="project" value="InterPro"/>
</dbReference>
<keyword evidence="9" id="KW-0121">Carboxypeptidase</keyword>
<proteinExistence type="inferred from homology"/>
<gene>
    <name evidence="9" type="ORF">CCALI_02011</name>
</gene>
<dbReference type="InParanoid" id="S0EZH9"/>
<evidence type="ECO:0000256" key="5">
    <source>
        <dbReference type="ARBA" id="ARBA00022833"/>
    </source>
</evidence>
<name>S0EZH9_CHTCT</name>
<dbReference type="RefSeq" id="WP_016483342.1">
    <property type="nucleotide sequence ID" value="NC_021487.1"/>
</dbReference>
<dbReference type="InterPro" id="IPR000834">
    <property type="entry name" value="Peptidase_M14"/>
</dbReference>
<dbReference type="AlphaFoldDB" id="S0EZH9"/>
<feature type="active site" description="Proton donor/acceptor" evidence="7">
    <location>
        <position position="343"/>
    </location>
</feature>
<sequence length="575" mass="65497">MKLSDIRFDTYYPYAALTERLQALVEAFPHLLRLESIGKSYEGRDVWLVTATRFETGPDIEKPAYWCDGNIHATEVSASSACLYILHYLATHYGTDPDVTRALDSRAFYVVPRVNPDGAELYFSDKPRFLRSSVRPYPYDEEPIEGLRIEDVDGDGRILNMRIPDPNGPWKIHPEHPRLMVRREPTETGGTYYRILPEGILENWDGFTLTVQRNKEGLDLNRNFPAHWRQEHQQRGAGPFPGSEPEVHNLLQFISNHPNITGGLTFHTYGGVLLRPYGTQADDTMPAEDLWVFQTIGKKGAELTGYPHVSVYHDFRYHPNEVITGVWDDWMYDHLGLFAWTVEIWSPQRQAGITEGFSPDTKPGQYRFIEWYRDHPLEEDIKMLEWSDANLGGKGYVAWRPFQHPQLGAVEIGGWDVQYAFRNPPPQFLEKEIAPFAHWVVWNALLSPLLQVHSATAEPLGEGAYRVQLVVDNVGWLPTYISKKALEKQVCRPLVAEIELPEGVVLEVGKPRTEVEQLEGKAYKASAPYGWTADATRERTKVEWVVRGPAGVNVKLTARHDRAGVVRAQVTLPAF</sequence>
<dbReference type="GO" id="GO:0005615">
    <property type="term" value="C:extracellular space"/>
    <property type="evidence" value="ECO:0007669"/>
    <property type="project" value="TreeGrafter"/>
</dbReference>
<reference evidence="10" key="1">
    <citation type="submission" date="2013-03" db="EMBL/GenBank/DDBJ databases">
        <title>Genome sequence of Chthonomonas calidirosea, the first sequenced genome from the Armatimonadetes phylum (formally candidate division OP10).</title>
        <authorList>
            <person name="Lee K.C.Y."/>
            <person name="Morgan X.C."/>
            <person name="Dunfield P.F."/>
            <person name="Tamas I."/>
            <person name="Houghton K.M."/>
            <person name="Vyssotski M."/>
            <person name="Ryan J.L.J."/>
            <person name="Lagutin K."/>
            <person name="McDonald I.R."/>
            <person name="Stott M.B."/>
        </authorList>
    </citation>
    <scope>NUCLEOTIDE SEQUENCE [LARGE SCALE GENOMIC DNA]</scope>
    <source>
        <strain evidence="10">DSM 23976 / ICMP 18418 / T49</strain>
    </source>
</reference>
<dbReference type="CDD" id="cd06905">
    <property type="entry name" value="M14-like"/>
    <property type="match status" value="1"/>
</dbReference>
<dbReference type="PANTHER" id="PTHR11705">
    <property type="entry name" value="PROTEASE FAMILY M14 CARBOXYPEPTIDASE A,B"/>
    <property type="match status" value="1"/>
</dbReference>
<dbReference type="eggNOG" id="COG2866">
    <property type="taxonomic scope" value="Bacteria"/>
</dbReference>